<comment type="similarity">
    <text evidence="1 2">Belongs to the OprB family.</text>
</comment>
<dbReference type="EMBL" id="JAVIDA010000016">
    <property type="protein sequence ID" value="MDQ9072178.1"/>
    <property type="molecule type" value="Genomic_DNA"/>
</dbReference>
<dbReference type="InterPro" id="IPR007049">
    <property type="entry name" value="Carb-sel_porin_OprB"/>
</dbReference>
<dbReference type="RefSeq" id="WP_308956609.1">
    <property type="nucleotide sequence ID" value="NZ_JAVICY010000019.1"/>
</dbReference>
<dbReference type="GO" id="GO:0008643">
    <property type="term" value="P:carbohydrate transport"/>
    <property type="evidence" value="ECO:0007669"/>
    <property type="project" value="InterPro"/>
</dbReference>
<evidence type="ECO:0000313" key="4">
    <source>
        <dbReference type="Proteomes" id="UP001243195"/>
    </source>
</evidence>
<sequence>MKKQILNQLTLLATSIVLAQSALANDFWSQDRQYLLGDWAGERTKLEDKGYKFNLAFINETAQNVDGGYNDNSINTNASQLTLGTQLDLNKIAGWKDTTAAITITKRDGQPLTNERIADPRTGAFSSVQEIYGRGQSWRLSQFWLKKELFDKSLQVKIGKMGLSEDFNASHCEFQNLMLCGSQLGKTVGDVWYNWPVASWGLNAKYKFAPEWAFAVGIYELNNENLLEKRGFNMDMDKTKGAMIPVELSWTPKLNGLAGEYKVGAFYSTKQSNDVKSNVDGGIWVTGQDKKVHDGKHSIWLNAQQQLTAHDNNTKRGLFGSANFTFNDKATSTVISSQQLAVWYKGAFDARPNDSIGLGLAHFDVNKRVRDRQSYTNDLNGLDASDYHLKQYIPVQHDELNVELNYTFNWSPSVMIRPNIQFMHQPGGVKQIDDAWVLGLTTRFIF</sequence>
<dbReference type="PANTHER" id="PTHR37944">
    <property type="entry name" value="PORIN B"/>
    <property type="match status" value="1"/>
</dbReference>
<comment type="caution">
    <text evidence="3">The sequence shown here is derived from an EMBL/GenBank/DDBJ whole genome shotgun (WGS) entry which is preliminary data.</text>
</comment>
<evidence type="ECO:0000256" key="1">
    <source>
        <dbReference type="ARBA" id="ARBA00008769"/>
    </source>
</evidence>
<dbReference type="GO" id="GO:0015288">
    <property type="term" value="F:porin activity"/>
    <property type="evidence" value="ECO:0007669"/>
    <property type="project" value="InterPro"/>
</dbReference>
<dbReference type="GO" id="GO:0016020">
    <property type="term" value="C:membrane"/>
    <property type="evidence" value="ECO:0007669"/>
    <property type="project" value="InterPro"/>
</dbReference>
<dbReference type="PANTHER" id="PTHR37944:SF1">
    <property type="entry name" value="PORIN B"/>
    <property type="match status" value="1"/>
</dbReference>
<dbReference type="Proteomes" id="UP001243195">
    <property type="component" value="Unassembled WGS sequence"/>
</dbReference>
<keyword evidence="2" id="KW-0732">Signal</keyword>
<dbReference type="InterPro" id="IPR052932">
    <property type="entry name" value="OprB_Porin"/>
</dbReference>
<proteinExistence type="inferred from homology"/>
<feature type="signal peptide" evidence="2">
    <location>
        <begin position="1"/>
        <end position="24"/>
    </location>
</feature>
<dbReference type="Pfam" id="PF04966">
    <property type="entry name" value="OprB"/>
    <property type="match status" value="1"/>
</dbReference>
<evidence type="ECO:0000313" key="3">
    <source>
        <dbReference type="EMBL" id="MDQ9072178.1"/>
    </source>
</evidence>
<dbReference type="AlphaFoldDB" id="A0AAW8JLQ4"/>
<gene>
    <name evidence="3" type="ORF">RFH51_11985</name>
</gene>
<accession>A0AAW8JLQ4</accession>
<name>A0AAW8JLQ4_9GAMM</name>
<protein>
    <submittedName>
        <fullName evidence="3">Carbohydrate porin</fullName>
    </submittedName>
</protein>
<dbReference type="Gene3D" id="2.40.160.180">
    <property type="entry name" value="Carbohydrate-selective porin OprB"/>
    <property type="match status" value="1"/>
</dbReference>
<evidence type="ECO:0000256" key="2">
    <source>
        <dbReference type="RuleBase" id="RU363072"/>
    </source>
</evidence>
<dbReference type="InterPro" id="IPR038673">
    <property type="entry name" value="OprB_sf"/>
</dbReference>
<organism evidence="3 4">
    <name type="scientific">Acinetobacter gerneri</name>
    <dbReference type="NCBI Taxonomy" id="202952"/>
    <lineage>
        <taxon>Bacteria</taxon>
        <taxon>Pseudomonadati</taxon>
        <taxon>Pseudomonadota</taxon>
        <taxon>Gammaproteobacteria</taxon>
        <taxon>Moraxellales</taxon>
        <taxon>Moraxellaceae</taxon>
        <taxon>Acinetobacter</taxon>
    </lineage>
</organism>
<reference evidence="3" key="1">
    <citation type="submission" date="2023-08" db="EMBL/GenBank/DDBJ databases">
        <title>Emergence of clinically-relevant ST2 carbapenem-resistant Acinetobacter baumannii strains in hospital sewages in Zhejiang, East of China.</title>
        <authorList>
            <person name="Kaichao C."/>
            <person name="Zhang R."/>
        </authorList>
    </citation>
    <scope>NUCLEOTIDE SEQUENCE</scope>
    <source>
        <strain evidence="3">M-SY-60</strain>
    </source>
</reference>
<feature type="chain" id="PRO_5043085759" evidence="2">
    <location>
        <begin position="25"/>
        <end position="446"/>
    </location>
</feature>